<feature type="transmembrane region" description="Helical" evidence="1">
    <location>
        <begin position="12"/>
        <end position="30"/>
    </location>
</feature>
<evidence type="ECO:0000313" key="3">
    <source>
        <dbReference type="EMBL" id="OAI15059.1"/>
    </source>
</evidence>
<comment type="caution">
    <text evidence="3">The sequence shown here is derived from an EMBL/GenBank/DDBJ whole genome shotgun (WGS) entry which is preliminary data.</text>
</comment>
<evidence type="ECO:0000313" key="4">
    <source>
        <dbReference type="Proteomes" id="UP000078476"/>
    </source>
</evidence>
<feature type="domain" description="Phosphatidic acid phosphatase type 2/haloperoxidase" evidence="2">
    <location>
        <begin position="96"/>
        <end position="217"/>
    </location>
</feature>
<dbReference type="InterPro" id="IPR036938">
    <property type="entry name" value="PAP2/HPO_sf"/>
</dbReference>
<feature type="transmembrane region" description="Helical" evidence="1">
    <location>
        <begin position="174"/>
        <end position="191"/>
    </location>
</feature>
<keyword evidence="1" id="KW-0472">Membrane</keyword>
<keyword evidence="1" id="KW-1133">Transmembrane helix</keyword>
<keyword evidence="1" id="KW-0812">Transmembrane</keyword>
<dbReference type="RefSeq" id="WP_066982795.1">
    <property type="nucleotide sequence ID" value="NZ_LUUI01000105.1"/>
</dbReference>
<protein>
    <submittedName>
        <fullName evidence="3">Phosphoesterase PA-phosphatase</fullName>
    </submittedName>
</protein>
<dbReference type="EMBL" id="LUUI01000105">
    <property type="protein sequence ID" value="OAI15059.1"/>
    <property type="molecule type" value="Genomic_DNA"/>
</dbReference>
<accession>A0A177NCW4</accession>
<reference evidence="3 4" key="1">
    <citation type="submission" date="2016-03" db="EMBL/GenBank/DDBJ databases">
        <authorList>
            <person name="Ploux O."/>
        </authorList>
    </citation>
    <scope>NUCLEOTIDE SEQUENCE [LARGE SCALE GENOMIC DNA]</scope>
    <source>
        <strain evidence="3 4">R-45370</strain>
    </source>
</reference>
<organism evidence="3 4">
    <name type="scientific">Methylomonas lenta</name>
    <dbReference type="NCBI Taxonomy" id="980561"/>
    <lineage>
        <taxon>Bacteria</taxon>
        <taxon>Pseudomonadati</taxon>
        <taxon>Pseudomonadota</taxon>
        <taxon>Gammaproteobacteria</taxon>
        <taxon>Methylococcales</taxon>
        <taxon>Methylococcaceae</taxon>
        <taxon>Methylomonas</taxon>
    </lineage>
</organism>
<dbReference type="SUPFAM" id="SSF48317">
    <property type="entry name" value="Acid phosphatase/Vanadium-dependent haloperoxidase"/>
    <property type="match status" value="1"/>
</dbReference>
<dbReference type="OrthoDB" id="9813524at2"/>
<dbReference type="Gene3D" id="1.20.144.10">
    <property type="entry name" value="Phosphatidic acid phosphatase type 2/haloperoxidase"/>
    <property type="match status" value="1"/>
</dbReference>
<dbReference type="CDD" id="cd03396">
    <property type="entry name" value="PAP2_like_6"/>
    <property type="match status" value="1"/>
</dbReference>
<feature type="transmembrane region" description="Helical" evidence="1">
    <location>
        <begin position="97"/>
        <end position="115"/>
    </location>
</feature>
<dbReference type="Proteomes" id="UP000078476">
    <property type="component" value="Unassembled WGS sequence"/>
</dbReference>
<feature type="transmembrane region" description="Helical" evidence="1">
    <location>
        <begin position="64"/>
        <end position="85"/>
    </location>
</feature>
<feature type="transmembrane region" description="Helical" evidence="1">
    <location>
        <begin position="148"/>
        <end position="167"/>
    </location>
</feature>
<keyword evidence="4" id="KW-1185">Reference proteome</keyword>
<dbReference type="Pfam" id="PF01569">
    <property type="entry name" value="PAP2"/>
    <property type="match status" value="1"/>
</dbReference>
<evidence type="ECO:0000259" key="2">
    <source>
        <dbReference type="SMART" id="SM00014"/>
    </source>
</evidence>
<proteinExistence type="predicted"/>
<evidence type="ECO:0000256" key="1">
    <source>
        <dbReference type="SAM" id="Phobius"/>
    </source>
</evidence>
<feature type="transmembrane region" description="Helical" evidence="1">
    <location>
        <begin position="203"/>
        <end position="221"/>
    </location>
</feature>
<dbReference type="SMART" id="SM00014">
    <property type="entry name" value="acidPPc"/>
    <property type="match status" value="1"/>
</dbReference>
<dbReference type="InterPro" id="IPR000326">
    <property type="entry name" value="PAP2/HPO"/>
</dbReference>
<dbReference type="AlphaFoldDB" id="A0A177NCW4"/>
<name>A0A177NCW4_9GAMM</name>
<dbReference type="STRING" id="980561.A1359_10135"/>
<sequence length="234" mass="27317">MAEQINKRARVEFLSLLILMISSTAVFWLTDLDFEIAAWFYQPDKSGQVWPYQYWWPFKLLYDYVFASCLAVGLAALTVYIAGYFYDFCRRLQRKALYILLIILIGPLLMVNFVFKDHWGRPRPVHIQQFGGEYAYAPPLKLAHSPDKSFVCGHCSVAYLFFVFYFLSQKHKRFYFLLTISLASFMGFSRMSAGGHFMSDVLWSGYLMFFVGYALYYGWFLSAKPDHAKPENPS</sequence>
<gene>
    <name evidence="3" type="ORF">A1359_10135</name>
</gene>